<dbReference type="InterPro" id="IPR046335">
    <property type="entry name" value="LacI/GalR-like_sensor"/>
</dbReference>
<dbReference type="SMART" id="SM00354">
    <property type="entry name" value="HTH_LACI"/>
    <property type="match status" value="1"/>
</dbReference>
<comment type="caution">
    <text evidence="5">The sequence shown here is derived from an EMBL/GenBank/DDBJ whole genome shotgun (WGS) entry which is preliminary data.</text>
</comment>
<dbReference type="Pfam" id="PF00356">
    <property type="entry name" value="LacI"/>
    <property type="match status" value="1"/>
</dbReference>
<dbReference type="InterPro" id="IPR000843">
    <property type="entry name" value="HTH_LacI"/>
</dbReference>
<dbReference type="EMBL" id="BAABRU010000002">
    <property type="protein sequence ID" value="GAA5526855.1"/>
    <property type="molecule type" value="Genomic_DNA"/>
</dbReference>
<sequence>MAYTIKDVAKRAGVGIATVSRVLNESPNVLPETRARVLAVIDELGYRPNHAARQLVTAKTNAIAIILPFLTRPFFIEVLRGIEAVVANSEYQLIIFNVDSPEQRTRYFNTLPFLGRTDGLLIVSLPLAPPEIKRLQAANLPAVMIDTQAANLPSVVVDNVGGAFKAVEHLISQGHQRIGFVSGQLEPDLGFTVNRDRRRGYEAALTAHHLPLQPEYLRAGFDRRDWGHQAALELLALPEPPSAIFAANDDLAFGVIDALRERGLKVGEDIAVVGYDDLEMAQLVGLTTIHQPMEQMGRKGAEVLLAALNEGTRRPTLYTLPVDLIERTSSSSKLSQA</sequence>
<keyword evidence="3" id="KW-0804">Transcription</keyword>
<dbReference type="InterPro" id="IPR010982">
    <property type="entry name" value="Lambda_DNA-bd_dom_sf"/>
</dbReference>
<keyword evidence="6" id="KW-1185">Reference proteome</keyword>
<dbReference type="RefSeq" id="WP_345720487.1">
    <property type="nucleotide sequence ID" value="NZ_BAABRU010000002.1"/>
</dbReference>
<evidence type="ECO:0000313" key="5">
    <source>
        <dbReference type="EMBL" id="GAA5526855.1"/>
    </source>
</evidence>
<gene>
    <name evidence="5" type="primary">ccpA_1</name>
    <name evidence="5" type="ORF">Hgul01_00635</name>
</gene>
<evidence type="ECO:0000256" key="3">
    <source>
        <dbReference type="ARBA" id="ARBA00023163"/>
    </source>
</evidence>
<dbReference type="Gene3D" id="1.10.260.40">
    <property type="entry name" value="lambda repressor-like DNA-binding domains"/>
    <property type="match status" value="1"/>
</dbReference>
<dbReference type="Proteomes" id="UP001428290">
    <property type="component" value="Unassembled WGS sequence"/>
</dbReference>
<evidence type="ECO:0000313" key="6">
    <source>
        <dbReference type="Proteomes" id="UP001428290"/>
    </source>
</evidence>
<proteinExistence type="predicted"/>
<evidence type="ECO:0000259" key="4">
    <source>
        <dbReference type="PROSITE" id="PS50932"/>
    </source>
</evidence>
<dbReference type="Pfam" id="PF13377">
    <property type="entry name" value="Peripla_BP_3"/>
    <property type="match status" value="1"/>
</dbReference>
<keyword evidence="1" id="KW-0805">Transcription regulation</keyword>
<dbReference type="InterPro" id="IPR028082">
    <property type="entry name" value="Peripla_BP_I"/>
</dbReference>
<reference evidence="5 6" key="1">
    <citation type="submission" date="2024-02" db="EMBL/GenBank/DDBJ databases">
        <title>Herpetosiphon gulosus NBRC 112829.</title>
        <authorList>
            <person name="Ichikawa N."/>
            <person name="Katano-Makiyama Y."/>
            <person name="Hidaka K."/>
        </authorList>
    </citation>
    <scope>NUCLEOTIDE SEQUENCE [LARGE SCALE GENOMIC DNA]</scope>
    <source>
        <strain evidence="5 6">NBRC 112829</strain>
    </source>
</reference>
<name>A0ABP9WXI2_9CHLR</name>
<feature type="domain" description="HTH lacI-type" evidence="4">
    <location>
        <begin position="3"/>
        <end position="57"/>
    </location>
</feature>
<dbReference type="SUPFAM" id="SSF47413">
    <property type="entry name" value="lambda repressor-like DNA-binding domains"/>
    <property type="match status" value="1"/>
</dbReference>
<dbReference type="Gene3D" id="3.40.50.2300">
    <property type="match status" value="2"/>
</dbReference>
<evidence type="ECO:0000256" key="1">
    <source>
        <dbReference type="ARBA" id="ARBA00023015"/>
    </source>
</evidence>
<dbReference type="PANTHER" id="PTHR30146">
    <property type="entry name" value="LACI-RELATED TRANSCRIPTIONAL REPRESSOR"/>
    <property type="match status" value="1"/>
</dbReference>
<dbReference type="SUPFAM" id="SSF53822">
    <property type="entry name" value="Periplasmic binding protein-like I"/>
    <property type="match status" value="1"/>
</dbReference>
<dbReference type="CDD" id="cd01392">
    <property type="entry name" value="HTH_LacI"/>
    <property type="match status" value="1"/>
</dbReference>
<organism evidence="5 6">
    <name type="scientific">Herpetosiphon gulosus</name>
    <dbReference type="NCBI Taxonomy" id="1973496"/>
    <lineage>
        <taxon>Bacteria</taxon>
        <taxon>Bacillati</taxon>
        <taxon>Chloroflexota</taxon>
        <taxon>Chloroflexia</taxon>
        <taxon>Herpetosiphonales</taxon>
        <taxon>Herpetosiphonaceae</taxon>
        <taxon>Herpetosiphon</taxon>
    </lineage>
</organism>
<accession>A0ABP9WXI2</accession>
<evidence type="ECO:0000256" key="2">
    <source>
        <dbReference type="ARBA" id="ARBA00023125"/>
    </source>
</evidence>
<dbReference type="CDD" id="cd06267">
    <property type="entry name" value="PBP1_LacI_sugar_binding-like"/>
    <property type="match status" value="1"/>
</dbReference>
<keyword evidence="2" id="KW-0238">DNA-binding</keyword>
<dbReference type="PRINTS" id="PR00036">
    <property type="entry name" value="HTHLACI"/>
</dbReference>
<dbReference type="PROSITE" id="PS50932">
    <property type="entry name" value="HTH_LACI_2"/>
    <property type="match status" value="1"/>
</dbReference>
<dbReference type="PANTHER" id="PTHR30146:SF109">
    <property type="entry name" value="HTH-TYPE TRANSCRIPTIONAL REGULATOR GALS"/>
    <property type="match status" value="1"/>
</dbReference>
<dbReference type="PROSITE" id="PS00356">
    <property type="entry name" value="HTH_LACI_1"/>
    <property type="match status" value="1"/>
</dbReference>
<protein>
    <submittedName>
        <fullName evidence="5">Catabolite control protein A</fullName>
    </submittedName>
</protein>